<evidence type="ECO:0000313" key="1">
    <source>
        <dbReference type="EMBL" id="RUO64099.1"/>
    </source>
</evidence>
<dbReference type="GO" id="GO:0016740">
    <property type="term" value="F:transferase activity"/>
    <property type="evidence" value="ECO:0007669"/>
    <property type="project" value="UniProtKB-KW"/>
</dbReference>
<dbReference type="Proteomes" id="UP000288361">
    <property type="component" value="Unassembled WGS sequence"/>
</dbReference>
<sequence>MVKGNTSLRNKNNYISVSPALRKVKHLAPMLGADISFVGRIKRYINVRNSRGKAVLAWGRKPSSLVAARYAKRHRLPLLRIEDAFLRSVELGAHCPPLGVVADSEGIYYDARSASELEAFILQPLDEEQQQRANTIQNRWCELKLSKYNLHRSHNVDYGRPYVLLVDQTAGDASINYGLASAESFQEMLSVAKQRFPDHLLVIKTHPDVIAGLKQGHFNIEKLANEPNVRLEGRALHTPDIIEGADAVFCVTSQVGFEALLWGKTVYTFGMPFYAGWGLTNDALKAPSRRKPVSLQQLLYAALVRYARYWHPEKQAACQVEELMEWIGQQRIWRQRFPEKLLAERFPRWKREYLKTFFSGTQLQFMPRGEALPENGPCVVWGRQEKPNCLCVEDGFIRSVGLGADLTAPKSWVIDDMGMYYDATRPSRLEAILNDYEFSEEELSRADALVERLVKEQVSKYNVGDNSWKRPKMAKTVILVPGQVESDASIQYGSPHLKQNVELLAQVRKRNPDAHIVYKPHPDVVAGLRNPDSNESEQVQFCDEIVIRDNMASLLEKLAPGDEVHTMTSLTGFEALLRGVRVCCYGQPFYSGWGLTQDLYPNLRRQKTRSLYELVAATLIIYPRYLSSNSRRLTSVEQALNEIAEERKVLQTATLLFRIRRSMKRKVLRLKRF</sequence>
<dbReference type="Pfam" id="PF05159">
    <property type="entry name" value="Capsule_synth"/>
    <property type="match status" value="2"/>
</dbReference>
<organism evidence="1 2">
    <name type="scientific">Idiomarina piscisalsi</name>
    <dbReference type="NCBI Taxonomy" id="1096243"/>
    <lineage>
        <taxon>Bacteria</taxon>
        <taxon>Pseudomonadati</taxon>
        <taxon>Pseudomonadota</taxon>
        <taxon>Gammaproteobacteria</taxon>
        <taxon>Alteromonadales</taxon>
        <taxon>Idiomarinaceae</taxon>
        <taxon>Idiomarina</taxon>
    </lineage>
</organism>
<keyword evidence="1" id="KW-0808">Transferase</keyword>
<dbReference type="GO" id="GO:0000271">
    <property type="term" value="P:polysaccharide biosynthetic process"/>
    <property type="evidence" value="ECO:0007669"/>
    <property type="project" value="InterPro"/>
</dbReference>
<proteinExistence type="predicted"/>
<dbReference type="CDD" id="cd16439">
    <property type="entry name" value="beta_Kdo_transferase_KpsC_2"/>
    <property type="match status" value="1"/>
</dbReference>
<dbReference type="SUPFAM" id="SSF53756">
    <property type="entry name" value="UDP-Glycosyltransferase/glycogen phosphorylase"/>
    <property type="match status" value="1"/>
</dbReference>
<dbReference type="GO" id="GO:0015774">
    <property type="term" value="P:polysaccharide transport"/>
    <property type="evidence" value="ECO:0007669"/>
    <property type="project" value="InterPro"/>
</dbReference>
<protein>
    <submittedName>
        <fullName evidence="1">Beta-3-deoxy-D-manno-oct-2-ulosonic acid transferase</fullName>
    </submittedName>
</protein>
<gene>
    <name evidence="1" type="ORF">CWI73_09230</name>
</gene>
<dbReference type="CDD" id="cd16440">
    <property type="entry name" value="beta_Kdo_transferase_KpsC_1"/>
    <property type="match status" value="1"/>
</dbReference>
<evidence type="ECO:0000313" key="2">
    <source>
        <dbReference type="Proteomes" id="UP000288361"/>
    </source>
</evidence>
<dbReference type="AlphaFoldDB" id="A0A432YRD2"/>
<dbReference type="EMBL" id="PIQA01000007">
    <property type="protein sequence ID" value="RUO64099.1"/>
    <property type="molecule type" value="Genomic_DNA"/>
</dbReference>
<reference evidence="1 2" key="1">
    <citation type="journal article" date="2011" name="Front. Microbiol.">
        <title>Genomic signatures of strain selection and enhancement in Bacillus atrophaeus var. globigii, a historical biowarfare simulant.</title>
        <authorList>
            <person name="Gibbons H.S."/>
            <person name="Broomall S.M."/>
            <person name="McNew L.A."/>
            <person name="Daligault H."/>
            <person name="Chapman C."/>
            <person name="Bruce D."/>
            <person name="Karavis M."/>
            <person name="Krepps M."/>
            <person name="McGregor P.A."/>
            <person name="Hong C."/>
            <person name="Park K.H."/>
            <person name="Akmal A."/>
            <person name="Feldman A."/>
            <person name="Lin J.S."/>
            <person name="Chang W.E."/>
            <person name="Higgs B.W."/>
            <person name="Demirev P."/>
            <person name="Lindquist J."/>
            <person name="Liem A."/>
            <person name="Fochler E."/>
            <person name="Read T.D."/>
            <person name="Tapia R."/>
            <person name="Johnson S."/>
            <person name="Bishop-Lilly K.A."/>
            <person name="Detter C."/>
            <person name="Han C."/>
            <person name="Sozhamannan S."/>
            <person name="Rosenzweig C.N."/>
            <person name="Skowronski E.W."/>
        </authorList>
    </citation>
    <scope>NUCLEOTIDE SEQUENCE [LARGE SCALE GENOMIC DNA]</scope>
    <source>
        <strain evidence="1 2">TPS4-2</strain>
    </source>
</reference>
<name>A0A432YRD2_9GAMM</name>
<accession>A0A432YRD2</accession>
<dbReference type="InterPro" id="IPR007833">
    <property type="entry name" value="Capsule_polysaccharide_synth"/>
</dbReference>
<comment type="caution">
    <text evidence="1">The sequence shown here is derived from an EMBL/GenBank/DDBJ whole genome shotgun (WGS) entry which is preliminary data.</text>
</comment>